<dbReference type="InterPro" id="IPR004629">
    <property type="entry name" value="WecG_TagA_CpsF"/>
</dbReference>
<name>A0ABV0GWF0_PAENI</name>
<evidence type="ECO:0000313" key="7">
    <source>
        <dbReference type="Proteomes" id="UP001448614"/>
    </source>
</evidence>
<keyword evidence="4" id="KW-0808">Transferase</keyword>
<dbReference type="Pfam" id="PF03808">
    <property type="entry name" value="Glyco_tran_WecG"/>
    <property type="match status" value="1"/>
</dbReference>
<comment type="similarity">
    <text evidence="2">Belongs to the glycosyltransferase 2 family.</text>
</comment>
<keyword evidence="3" id="KW-0328">Glycosyltransferase</keyword>
<dbReference type="InterPro" id="IPR001173">
    <property type="entry name" value="Glyco_trans_2-like"/>
</dbReference>
<dbReference type="NCBIfam" id="TIGR00696">
    <property type="entry name" value="wecG_tagA_cpsF"/>
    <property type="match status" value="1"/>
</dbReference>
<dbReference type="Proteomes" id="UP001448614">
    <property type="component" value="Unassembled WGS sequence"/>
</dbReference>
<dbReference type="InterPro" id="IPR029044">
    <property type="entry name" value="Nucleotide-diphossugar_trans"/>
</dbReference>
<feature type="domain" description="Glycosyltransferase 2-like" evidence="5">
    <location>
        <begin position="358"/>
        <end position="480"/>
    </location>
</feature>
<comment type="pathway">
    <text evidence="1">Cell wall biogenesis; cell wall polysaccharide biosynthesis.</text>
</comment>
<accession>A0ABV0GWF0</accession>
<dbReference type="PANTHER" id="PTHR43179">
    <property type="entry name" value="RHAMNOSYLTRANSFERASE WBBL"/>
    <property type="match status" value="1"/>
</dbReference>
<dbReference type="PANTHER" id="PTHR43179:SF12">
    <property type="entry name" value="GALACTOFURANOSYLTRANSFERASE GLFT2"/>
    <property type="match status" value="1"/>
</dbReference>
<evidence type="ECO:0000256" key="2">
    <source>
        <dbReference type="ARBA" id="ARBA00006739"/>
    </source>
</evidence>
<proteinExistence type="inferred from homology"/>
<keyword evidence="7" id="KW-1185">Reference proteome</keyword>
<dbReference type="EMBL" id="JBBMFV010000004">
    <property type="protein sequence ID" value="MEO3943008.1"/>
    <property type="molecule type" value="Genomic_DNA"/>
</dbReference>
<gene>
    <name evidence="6" type="ORF">V3C41_18215</name>
</gene>
<dbReference type="Pfam" id="PF00535">
    <property type="entry name" value="Glycos_transf_2"/>
    <property type="match status" value="2"/>
</dbReference>
<evidence type="ECO:0000256" key="1">
    <source>
        <dbReference type="ARBA" id="ARBA00004776"/>
    </source>
</evidence>
<reference evidence="6 7" key="1">
    <citation type="journal article" date="2024" name="Appl. Microbiol. Biotechnol.">
        <title>Biosynthetic gene clusters with biotechnological applications in novel Antarctic isolates from Actinomycetota.</title>
        <authorList>
            <person name="Bruna P."/>
            <person name="Nunez-Montero K."/>
            <person name="Contreras M.J."/>
            <person name="Leal K."/>
            <person name="Garcia M."/>
            <person name="Abanto M."/>
            <person name="Barrientos L."/>
        </authorList>
    </citation>
    <scope>NUCLEOTIDE SEQUENCE [LARGE SCALE GENOMIC DNA]</scope>
    <source>
        <strain evidence="6 7">Se16.17</strain>
    </source>
</reference>
<evidence type="ECO:0000259" key="5">
    <source>
        <dbReference type="Pfam" id="PF00535"/>
    </source>
</evidence>
<dbReference type="CDD" id="cd06533">
    <property type="entry name" value="Glyco_transf_WecG_TagA"/>
    <property type="match status" value="1"/>
</dbReference>
<dbReference type="CDD" id="cd04186">
    <property type="entry name" value="GT_2_like_c"/>
    <property type="match status" value="1"/>
</dbReference>
<dbReference type="SUPFAM" id="SSF53448">
    <property type="entry name" value="Nucleotide-diphospho-sugar transferases"/>
    <property type="match status" value="2"/>
</dbReference>
<protein>
    <submittedName>
        <fullName evidence="6">WecB/TagA/CpsF family glycosyltransferase</fullName>
    </submittedName>
</protein>
<comment type="caution">
    <text evidence="6">The sequence shown here is derived from an EMBL/GenBank/DDBJ whole genome shotgun (WGS) entry which is preliminary data.</text>
</comment>
<evidence type="ECO:0000313" key="6">
    <source>
        <dbReference type="EMBL" id="MEO3943008.1"/>
    </source>
</evidence>
<evidence type="ECO:0000256" key="4">
    <source>
        <dbReference type="ARBA" id="ARBA00022679"/>
    </source>
</evidence>
<sequence>MLLPKIAHRQVALPHPPSAMQVNGSALLFNPHGRGSKAGPGRVRTRAARAVHEELPDERWITLGGAPVKLTDFEHAVGLIMDRAQAGGAKPLGVCSANLDHLRHFGTGSRWNGTLDQPALVDWLTLLDGAPLVSAAVRITGKQWPRLAGSDLVGPLLDDAERRGLRVGFLGGSPQAQELIRDRFARERPRLHVAGWWAPERPVLHDVSASRELAADIAASAVDLLVVGLGKPRQELWIAEYGQLTGANVILAFGAVVDFLAGRIMRAPAWVSSHSLEWAWRLMLEPRRLARRYLLEGPGAYLTLRTSSSAATPVAVPAPGPGTVPPLSAMTIPGTPEDGPSRAPGLFVPAGARADVAVLVVTYNNADDVATLIAGLREETAEQSIRVVVADNSPDDLTMAEVKLHPDVVAVPTGGNLGYAGGINAAMRVAGDADAYLILNPDLRVERGAVAALRRRMALSNAGVVVPVLLDDDGTVYPSLRREPGLLRALGDAALGGRVQGRPGWLSEMDFDSESYLHAHRVDWATGAALLISADTARAVGGWDEQFFLYSEETDYCRRVRDSGRSIWFEPLARMWHERGGSGSSPQLTALMSVNRVRYAAKYGGRGAVAAFTAVALVAELLRFHKPGHREAALALVDHRRWRALPRATRGVSVAGTDPLAGMAPPAGTDPLAGMAPPAGAVIIPAHSEASVIGRTLRSLEEVLAWGTVEVIVACNGCTDGTEDVAAGFPGVRVLRVEAASKAAALNAADQEARLWPRLYLDADIEVNTEAVAAVLMSLASGPVLAARPAFRYETAGASPLVRSYYRARARIPSTAQGLWGAGAYALGRVGHERLGSFPALTGDDYYVDRLFSGLEKAVLPAAPVVVRTPRTRSALVAVLRRGYRGNAEQDGQEAGASTSRTVRELLGSITGPFSAIDAMVYGAFAVAGRRRPLLERKAAQGWERDETSR</sequence>
<organism evidence="6 7">
    <name type="scientific">Paenarthrobacter nicotinovorans</name>
    <name type="common">Arthrobacter nicotinovorans</name>
    <dbReference type="NCBI Taxonomy" id="29320"/>
    <lineage>
        <taxon>Bacteria</taxon>
        <taxon>Bacillati</taxon>
        <taxon>Actinomycetota</taxon>
        <taxon>Actinomycetes</taxon>
        <taxon>Micrococcales</taxon>
        <taxon>Micrococcaceae</taxon>
        <taxon>Paenarthrobacter</taxon>
    </lineage>
</organism>
<evidence type="ECO:0000256" key="3">
    <source>
        <dbReference type="ARBA" id="ARBA00022676"/>
    </source>
</evidence>
<dbReference type="Gene3D" id="3.90.550.10">
    <property type="entry name" value="Spore Coat Polysaccharide Biosynthesis Protein SpsA, Chain A"/>
    <property type="match status" value="2"/>
</dbReference>
<feature type="domain" description="Glycosyltransferase 2-like" evidence="5">
    <location>
        <begin position="682"/>
        <end position="801"/>
    </location>
</feature>